<feature type="signal peptide" evidence="2">
    <location>
        <begin position="1"/>
        <end position="19"/>
    </location>
</feature>
<reference evidence="3" key="1">
    <citation type="submission" date="2020-01" db="EMBL/GenBank/DDBJ databases">
        <title>Genome sequence of Kobresia littledalei, the first chromosome-level genome in the family Cyperaceae.</title>
        <authorList>
            <person name="Qu G."/>
        </authorList>
    </citation>
    <scope>NUCLEOTIDE SEQUENCE</scope>
    <source>
        <strain evidence="3">C.B.Clarke</strain>
        <tissue evidence="3">Leaf</tissue>
    </source>
</reference>
<dbReference type="Proteomes" id="UP000623129">
    <property type="component" value="Unassembled WGS sequence"/>
</dbReference>
<comment type="caution">
    <text evidence="3">The sequence shown here is derived from an EMBL/GenBank/DDBJ whole genome shotgun (WGS) entry which is preliminary data.</text>
</comment>
<evidence type="ECO:0000313" key="4">
    <source>
        <dbReference type="Proteomes" id="UP000623129"/>
    </source>
</evidence>
<evidence type="ECO:0000313" key="3">
    <source>
        <dbReference type="EMBL" id="KAF3329111.1"/>
    </source>
</evidence>
<evidence type="ECO:0000256" key="1">
    <source>
        <dbReference type="SAM" id="Coils"/>
    </source>
</evidence>
<feature type="chain" id="PRO_5032271681" evidence="2">
    <location>
        <begin position="20"/>
        <end position="274"/>
    </location>
</feature>
<sequence length="274" mass="31613">MFNIAFGSFLLTLLMPSYSERRVSDLKKRMLDLTSDLESANSDLEVAKQSREMTDQELKGTQFQLAMTCASIQALENKEDAEREGFKMKMLEINSRIREFQEMAVKSTSKQSELPLSKGYFTKSEINMIESEESLKGLEENLKCINAEMQMLEAEYEKQLNDHSEVSKELGNLRRKRILVEAIVEESKLLQELAGYPLFIILLPNKRFKIIMKCFSSTFSDKGKENMKLSLTITSRQLNWKGNMLRLEKSWRGSTPARVVVRTTWPVARILNID</sequence>
<evidence type="ECO:0000256" key="2">
    <source>
        <dbReference type="SAM" id="SignalP"/>
    </source>
</evidence>
<dbReference type="OrthoDB" id="763901at2759"/>
<name>A0A833V8Y6_9POAL</name>
<feature type="coiled-coil region" evidence="1">
    <location>
        <begin position="128"/>
        <end position="169"/>
    </location>
</feature>
<keyword evidence="4" id="KW-1185">Reference proteome</keyword>
<keyword evidence="2" id="KW-0732">Signal</keyword>
<proteinExistence type="predicted"/>
<keyword evidence="1" id="KW-0175">Coiled coil</keyword>
<gene>
    <name evidence="3" type="ORF">FCM35_KLT06189</name>
</gene>
<organism evidence="3 4">
    <name type="scientific">Carex littledalei</name>
    <dbReference type="NCBI Taxonomy" id="544730"/>
    <lineage>
        <taxon>Eukaryota</taxon>
        <taxon>Viridiplantae</taxon>
        <taxon>Streptophyta</taxon>
        <taxon>Embryophyta</taxon>
        <taxon>Tracheophyta</taxon>
        <taxon>Spermatophyta</taxon>
        <taxon>Magnoliopsida</taxon>
        <taxon>Liliopsida</taxon>
        <taxon>Poales</taxon>
        <taxon>Cyperaceae</taxon>
        <taxon>Cyperoideae</taxon>
        <taxon>Cariceae</taxon>
        <taxon>Carex</taxon>
        <taxon>Carex subgen. Euthyceras</taxon>
    </lineage>
</organism>
<dbReference type="PANTHER" id="PTHR36001">
    <property type="entry name" value="CTAGE FAMILY PROTEIN-RELATED"/>
    <property type="match status" value="1"/>
</dbReference>
<dbReference type="EMBL" id="SWLB01000015">
    <property type="protein sequence ID" value="KAF3329111.1"/>
    <property type="molecule type" value="Genomic_DNA"/>
</dbReference>
<feature type="coiled-coil region" evidence="1">
    <location>
        <begin position="23"/>
        <end position="57"/>
    </location>
</feature>
<dbReference type="AlphaFoldDB" id="A0A833V8Y6"/>
<accession>A0A833V8Y6</accession>
<dbReference type="InterPro" id="IPR053327">
    <property type="entry name" value="KIP"/>
</dbReference>
<dbReference type="PANTHER" id="PTHR36001:SF2">
    <property type="entry name" value="CTAGE FAMILY PROTEIN-RELATED"/>
    <property type="match status" value="1"/>
</dbReference>
<protein>
    <submittedName>
        <fullName evidence="3">Uncharacterized protein</fullName>
    </submittedName>
</protein>